<feature type="transmembrane region" description="Helical" evidence="8">
    <location>
        <begin position="369"/>
        <end position="387"/>
    </location>
</feature>
<evidence type="ECO:0000256" key="7">
    <source>
        <dbReference type="ARBA" id="ARBA00023136"/>
    </source>
</evidence>
<evidence type="ECO:0000256" key="6">
    <source>
        <dbReference type="ARBA" id="ARBA00022989"/>
    </source>
</evidence>
<dbReference type="PANTHER" id="PTHR23502:SF132">
    <property type="entry name" value="POLYAMINE TRANSPORTER 2-RELATED"/>
    <property type="match status" value="1"/>
</dbReference>
<evidence type="ECO:0000256" key="1">
    <source>
        <dbReference type="ARBA" id="ARBA00004651"/>
    </source>
</evidence>
<dbReference type="NCBIfam" id="NF008314">
    <property type="entry name" value="PRK11102.1"/>
    <property type="match status" value="1"/>
</dbReference>
<feature type="transmembrane region" description="Helical" evidence="8">
    <location>
        <begin position="101"/>
        <end position="122"/>
    </location>
</feature>
<dbReference type="InterPro" id="IPR004812">
    <property type="entry name" value="Efflux_drug-R_Bcr/CmlA"/>
</dbReference>
<protein>
    <recommendedName>
        <fullName evidence="8">Bcr/CflA family efflux transporter</fullName>
    </recommendedName>
</protein>
<sequence>MSSVANPHRLIVLLAALVAFGPLSIDMYLPSLPLIAADLEAPESSIQLTISAFLVGLFIGMLFYGPLSDKFGRRGLLLGGISLYLVASIGCILADSADTLIAARFLQALGGAAASVLARAIVRDLFPINEAARVLSLMHLVTMIATLVAPLVGGYLILVSGWRSLFVVLFIFAALMLVFSAWKIPETHHGDSRNASILAVFKAYLHIALQPVALGYILCMSLCFAGMFAYITASPFVYIEYFGVAPQNFAWLFSLNIGGIIVLVSLNARYVKQVGTQKLLVASAVLATLSGAVLLFGGMTGTGGLWLVVAALLGYVSVTGVMGANCMASLLARYPNQAGAAAGLAVATQFGLGALASSATSRFHDGTPLPMALIIGLTGIGCLLALIPTRHSRPA</sequence>
<dbReference type="GO" id="GO:0015385">
    <property type="term" value="F:sodium:proton antiporter activity"/>
    <property type="evidence" value="ECO:0007669"/>
    <property type="project" value="TreeGrafter"/>
</dbReference>
<feature type="transmembrane region" description="Helical" evidence="8">
    <location>
        <begin position="164"/>
        <end position="182"/>
    </location>
</feature>
<dbReference type="InterPro" id="IPR036259">
    <property type="entry name" value="MFS_trans_sf"/>
</dbReference>
<dbReference type="InterPro" id="IPR020846">
    <property type="entry name" value="MFS_dom"/>
</dbReference>
<organism evidence="10 11">
    <name type="scientific">Marinobacterium stanieri</name>
    <dbReference type="NCBI Taxonomy" id="49186"/>
    <lineage>
        <taxon>Bacteria</taxon>
        <taxon>Pseudomonadati</taxon>
        <taxon>Pseudomonadota</taxon>
        <taxon>Gammaproteobacteria</taxon>
        <taxon>Oceanospirillales</taxon>
        <taxon>Oceanospirillaceae</taxon>
        <taxon>Marinobacterium</taxon>
    </lineage>
</organism>
<dbReference type="GO" id="GO:0042910">
    <property type="term" value="F:xenobiotic transmembrane transporter activity"/>
    <property type="evidence" value="ECO:0007669"/>
    <property type="project" value="InterPro"/>
</dbReference>
<comment type="caution">
    <text evidence="8">Lacks conserved residue(s) required for the propagation of feature annotation.</text>
</comment>
<feature type="transmembrane region" description="Helical" evidence="8">
    <location>
        <begin position="249"/>
        <end position="267"/>
    </location>
</feature>
<dbReference type="PROSITE" id="PS50850">
    <property type="entry name" value="MFS"/>
    <property type="match status" value="1"/>
</dbReference>
<evidence type="ECO:0000256" key="2">
    <source>
        <dbReference type="ARBA" id="ARBA00006236"/>
    </source>
</evidence>
<dbReference type="AlphaFoldDB" id="A0A1N6NN63"/>
<evidence type="ECO:0000256" key="5">
    <source>
        <dbReference type="ARBA" id="ARBA00022692"/>
    </source>
</evidence>
<dbReference type="GO" id="GO:0005886">
    <property type="term" value="C:plasma membrane"/>
    <property type="evidence" value="ECO:0007669"/>
    <property type="project" value="UniProtKB-SubCell"/>
</dbReference>
<evidence type="ECO:0000256" key="3">
    <source>
        <dbReference type="ARBA" id="ARBA00022448"/>
    </source>
</evidence>
<feature type="transmembrane region" description="Helical" evidence="8">
    <location>
        <begin position="203"/>
        <end position="229"/>
    </location>
</feature>
<feature type="transmembrane region" description="Helical" evidence="8">
    <location>
        <begin position="279"/>
        <end position="299"/>
    </location>
</feature>
<dbReference type="GO" id="GO:1990961">
    <property type="term" value="P:xenobiotic detoxification by transmembrane export across the plasma membrane"/>
    <property type="evidence" value="ECO:0007669"/>
    <property type="project" value="InterPro"/>
</dbReference>
<dbReference type="InterPro" id="IPR011701">
    <property type="entry name" value="MFS"/>
</dbReference>
<keyword evidence="5 8" id="KW-0812">Transmembrane</keyword>
<evidence type="ECO:0000256" key="8">
    <source>
        <dbReference type="RuleBase" id="RU365088"/>
    </source>
</evidence>
<keyword evidence="11" id="KW-1185">Reference proteome</keyword>
<dbReference type="RefSeq" id="WP_076460437.1">
    <property type="nucleotide sequence ID" value="NZ_FTMN01000001.1"/>
</dbReference>
<evidence type="ECO:0000256" key="4">
    <source>
        <dbReference type="ARBA" id="ARBA00022475"/>
    </source>
</evidence>
<feature type="domain" description="Major facilitator superfamily (MFS) profile" evidence="9">
    <location>
        <begin position="10"/>
        <end position="393"/>
    </location>
</feature>
<feature type="transmembrane region" description="Helical" evidence="8">
    <location>
        <begin position="338"/>
        <end position="357"/>
    </location>
</feature>
<evidence type="ECO:0000313" key="10">
    <source>
        <dbReference type="EMBL" id="SIP93521.1"/>
    </source>
</evidence>
<feature type="transmembrane region" description="Helical" evidence="8">
    <location>
        <begin position="46"/>
        <end position="64"/>
    </location>
</feature>
<keyword evidence="3 8" id="KW-0813">Transport</keyword>
<evidence type="ECO:0000259" key="9">
    <source>
        <dbReference type="PROSITE" id="PS50850"/>
    </source>
</evidence>
<accession>A0A1N6NN63</accession>
<evidence type="ECO:0000313" key="11">
    <source>
        <dbReference type="Proteomes" id="UP000186895"/>
    </source>
</evidence>
<feature type="transmembrane region" description="Helical" evidence="8">
    <location>
        <begin position="134"/>
        <end position="158"/>
    </location>
</feature>
<gene>
    <name evidence="10" type="ORF">SAMN05421647_101441</name>
</gene>
<keyword evidence="6 8" id="KW-1133">Transmembrane helix</keyword>
<comment type="subcellular location">
    <subcellularLocation>
        <location evidence="8">Cell inner membrane</location>
        <topology evidence="8">Multi-pass membrane protein</topology>
    </subcellularLocation>
    <subcellularLocation>
        <location evidence="1">Cell membrane</location>
        <topology evidence="1">Multi-pass membrane protein</topology>
    </subcellularLocation>
</comment>
<dbReference type="FunFam" id="1.20.1720.10:FF:000005">
    <property type="entry name" value="Bcr/CflA family efflux transporter"/>
    <property type="match status" value="1"/>
</dbReference>
<dbReference type="CDD" id="cd17320">
    <property type="entry name" value="MFS_MdfA_MDR_like"/>
    <property type="match status" value="1"/>
</dbReference>
<dbReference type="NCBIfam" id="TIGR00710">
    <property type="entry name" value="efflux_Bcr_CflA"/>
    <property type="match status" value="1"/>
</dbReference>
<feature type="transmembrane region" description="Helical" evidence="8">
    <location>
        <begin position="76"/>
        <end position="95"/>
    </location>
</feature>
<dbReference type="EMBL" id="FTMN01000001">
    <property type="protein sequence ID" value="SIP93521.1"/>
    <property type="molecule type" value="Genomic_DNA"/>
</dbReference>
<feature type="transmembrane region" description="Helical" evidence="8">
    <location>
        <begin position="305"/>
        <end position="326"/>
    </location>
</feature>
<reference evidence="10 11" key="1">
    <citation type="submission" date="2017-01" db="EMBL/GenBank/DDBJ databases">
        <authorList>
            <person name="Mah S.A."/>
            <person name="Swanson W.J."/>
            <person name="Moy G.W."/>
            <person name="Vacquier V.D."/>
        </authorList>
    </citation>
    <scope>NUCLEOTIDE SEQUENCE [LARGE SCALE GENOMIC DNA]</scope>
    <source>
        <strain evidence="10 11">DSM 7027</strain>
    </source>
</reference>
<dbReference type="SUPFAM" id="SSF103473">
    <property type="entry name" value="MFS general substrate transporter"/>
    <property type="match status" value="1"/>
</dbReference>
<dbReference type="Proteomes" id="UP000186895">
    <property type="component" value="Unassembled WGS sequence"/>
</dbReference>
<name>A0A1N6NN63_9GAMM</name>
<keyword evidence="7 8" id="KW-0472">Membrane</keyword>
<dbReference type="Gene3D" id="1.20.1720.10">
    <property type="entry name" value="Multidrug resistance protein D"/>
    <property type="match status" value="1"/>
</dbReference>
<dbReference type="STRING" id="49186.SAMN05421647_101441"/>
<proteinExistence type="inferred from homology"/>
<dbReference type="eggNOG" id="COG2814">
    <property type="taxonomic scope" value="Bacteria"/>
</dbReference>
<dbReference type="PANTHER" id="PTHR23502">
    <property type="entry name" value="MAJOR FACILITATOR SUPERFAMILY"/>
    <property type="match status" value="1"/>
</dbReference>
<dbReference type="Pfam" id="PF07690">
    <property type="entry name" value="MFS_1"/>
    <property type="match status" value="1"/>
</dbReference>
<keyword evidence="4" id="KW-1003">Cell membrane</keyword>
<comment type="similarity">
    <text evidence="2 8">Belongs to the major facilitator superfamily. Bcr/CmlA family.</text>
</comment>
<keyword evidence="8" id="KW-0997">Cell inner membrane</keyword>